<evidence type="ECO:0000256" key="2">
    <source>
        <dbReference type="PROSITE-ProRule" id="PRU00076"/>
    </source>
</evidence>
<feature type="disulfide bond" evidence="2">
    <location>
        <begin position="66"/>
        <end position="75"/>
    </location>
</feature>
<dbReference type="Proteomes" id="UP001054945">
    <property type="component" value="Unassembled WGS sequence"/>
</dbReference>
<dbReference type="AlphaFoldDB" id="A0AAV4PW43"/>
<dbReference type="PROSITE" id="PS00022">
    <property type="entry name" value="EGF_1"/>
    <property type="match status" value="1"/>
</dbReference>
<protein>
    <submittedName>
        <fullName evidence="5">Protein eyes shut homolog</fullName>
    </submittedName>
</protein>
<dbReference type="InterPro" id="IPR050372">
    <property type="entry name" value="Neurexin-related_CASP"/>
</dbReference>
<dbReference type="GO" id="GO:0016020">
    <property type="term" value="C:membrane"/>
    <property type="evidence" value="ECO:0007669"/>
    <property type="project" value="UniProtKB-SubCell"/>
</dbReference>
<comment type="caution">
    <text evidence="2">Lacks conserved residue(s) required for the propagation of feature annotation.</text>
</comment>
<dbReference type="PROSITE" id="PS50026">
    <property type="entry name" value="EGF_3"/>
    <property type="match status" value="1"/>
</dbReference>
<sequence length="218" mass="24472">MEHTVAIIAVKMGEHAFQKMIAFYCLCPERFKGQMCEVHMQCWQHSCLHGATCVPSCGLSNHRCVCPIGWKGDRCETGVNVSSAYFSGASYLLYQDGSYKHRDLTKTSISFNFSSVESSGLLLWNGKIYSEDGDYLGIGLSNNHLHVVWNLGWLSRSEIITDVILSGLNSWHHVYIDSLDIEEETLGYFSSSFVGCIKDLTISEKLIHIMDLKEGKKS</sequence>
<proteinExistence type="predicted"/>
<dbReference type="Gene3D" id="2.60.120.200">
    <property type="match status" value="1"/>
</dbReference>
<keyword evidence="1 2" id="KW-1015">Disulfide bond</keyword>
<feature type="domain" description="EGF-like" evidence="4">
    <location>
        <begin position="38"/>
        <end position="76"/>
    </location>
</feature>
<dbReference type="EMBL" id="BPLR01005150">
    <property type="protein sequence ID" value="GIY00161.1"/>
    <property type="molecule type" value="Genomic_DNA"/>
</dbReference>
<evidence type="ECO:0000313" key="5">
    <source>
        <dbReference type="EMBL" id="GIY00161.1"/>
    </source>
</evidence>
<dbReference type="Gene3D" id="2.10.25.10">
    <property type="entry name" value="Laminin"/>
    <property type="match status" value="1"/>
</dbReference>
<name>A0AAV4PW43_CAEEX</name>
<dbReference type="PROSITE" id="PS01186">
    <property type="entry name" value="EGF_2"/>
    <property type="match status" value="1"/>
</dbReference>
<evidence type="ECO:0000256" key="1">
    <source>
        <dbReference type="ARBA" id="ARBA00023157"/>
    </source>
</evidence>
<dbReference type="InterPro" id="IPR001791">
    <property type="entry name" value="Laminin_G"/>
</dbReference>
<keyword evidence="2" id="KW-0245">EGF-like domain</keyword>
<dbReference type="Pfam" id="PF02210">
    <property type="entry name" value="Laminin_G_2"/>
    <property type="match status" value="1"/>
</dbReference>
<dbReference type="CDD" id="cd00054">
    <property type="entry name" value="EGF_CA"/>
    <property type="match status" value="1"/>
</dbReference>
<gene>
    <name evidence="5" type="primary">EYS</name>
    <name evidence="5" type="ORF">CEXT_797821</name>
</gene>
<evidence type="ECO:0000259" key="4">
    <source>
        <dbReference type="PROSITE" id="PS50026"/>
    </source>
</evidence>
<dbReference type="PANTHER" id="PTHR15036">
    <property type="entry name" value="PIKACHURIN-LIKE PROTEIN"/>
    <property type="match status" value="1"/>
</dbReference>
<feature type="domain" description="Laminin G" evidence="3">
    <location>
        <begin position="81"/>
        <end position="218"/>
    </location>
</feature>
<accession>A0AAV4PW43</accession>
<dbReference type="SMART" id="SM00282">
    <property type="entry name" value="LamG"/>
    <property type="match status" value="1"/>
</dbReference>
<dbReference type="SUPFAM" id="SSF49899">
    <property type="entry name" value="Concanavalin A-like lectins/glucanases"/>
    <property type="match status" value="1"/>
</dbReference>
<reference evidence="5 6" key="1">
    <citation type="submission" date="2021-06" db="EMBL/GenBank/DDBJ databases">
        <title>Caerostris extrusa draft genome.</title>
        <authorList>
            <person name="Kono N."/>
            <person name="Arakawa K."/>
        </authorList>
    </citation>
    <scope>NUCLEOTIDE SEQUENCE [LARGE SCALE GENOMIC DNA]</scope>
</reference>
<dbReference type="Pfam" id="PF00008">
    <property type="entry name" value="EGF"/>
    <property type="match status" value="1"/>
</dbReference>
<dbReference type="InterPro" id="IPR013320">
    <property type="entry name" value="ConA-like_dom_sf"/>
</dbReference>
<evidence type="ECO:0000259" key="3">
    <source>
        <dbReference type="PROSITE" id="PS50025"/>
    </source>
</evidence>
<dbReference type="InterPro" id="IPR000742">
    <property type="entry name" value="EGF"/>
</dbReference>
<feature type="disulfide bond" evidence="2">
    <location>
        <begin position="47"/>
        <end position="64"/>
    </location>
</feature>
<dbReference type="PROSITE" id="PS50025">
    <property type="entry name" value="LAM_G_DOMAIN"/>
    <property type="match status" value="1"/>
</dbReference>
<organism evidence="5 6">
    <name type="scientific">Caerostris extrusa</name>
    <name type="common">Bark spider</name>
    <name type="synonym">Caerostris bankana</name>
    <dbReference type="NCBI Taxonomy" id="172846"/>
    <lineage>
        <taxon>Eukaryota</taxon>
        <taxon>Metazoa</taxon>
        <taxon>Ecdysozoa</taxon>
        <taxon>Arthropoda</taxon>
        <taxon>Chelicerata</taxon>
        <taxon>Arachnida</taxon>
        <taxon>Araneae</taxon>
        <taxon>Araneomorphae</taxon>
        <taxon>Entelegynae</taxon>
        <taxon>Araneoidea</taxon>
        <taxon>Araneidae</taxon>
        <taxon>Caerostris</taxon>
    </lineage>
</organism>
<comment type="caution">
    <text evidence="5">The sequence shown here is derived from an EMBL/GenBank/DDBJ whole genome shotgun (WGS) entry which is preliminary data.</text>
</comment>
<dbReference type="CDD" id="cd00110">
    <property type="entry name" value="LamG"/>
    <property type="match status" value="1"/>
</dbReference>
<evidence type="ECO:0000313" key="6">
    <source>
        <dbReference type="Proteomes" id="UP001054945"/>
    </source>
</evidence>
<dbReference type="PANTHER" id="PTHR15036:SF85">
    <property type="entry name" value="SP2353, ISOFORM A"/>
    <property type="match status" value="1"/>
</dbReference>
<keyword evidence="6" id="KW-1185">Reference proteome</keyword>